<evidence type="ECO:0000313" key="4">
    <source>
        <dbReference type="EMBL" id="MDQ0334469.1"/>
    </source>
</evidence>
<feature type="signal peptide" evidence="1">
    <location>
        <begin position="1"/>
        <end position="21"/>
    </location>
</feature>
<dbReference type="InterPro" id="IPR045743">
    <property type="entry name" value="DUF6089"/>
</dbReference>
<gene>
    <name evidence="3" type="ORF">J2Z56_000230</name>
    <name evidence="4" type="ORF">J2Z57_000896</name>
</gene>
<name>A0A9X0YJM3_9FLAO</name>
<organism evidence="3 5">
    <name type="scientific">Formosa algae</name>
    <dbReference type="NCBI Taxonomy" id="225843"/>
    <lineage>
        <taxon>Bacteria</taxon>
        <taxon>Pseudomonadati</taxon>
        <taxon>Bacteroidota</taxon>
        <taxon>Flavobacteriia</taxon>
        <taxon>Flavobacteriales</taxon>
        <taxon>Flavobacteriaceae</taxon>
        <taxon>Formosa</taxon>
    </lineage>
</organism>
<proteinExistence type="predicted"/>
<evidence type="ECO:0000259" key="2">
    <source>
        <dbReference type="Pfam" id="PF19573"/>
    </source>
</evidence>
<dbReference type="OrthoDB" id="654178at2"/>
<dbReference type="EMBL" id="JAGGJQ010000001">
    <property type="protein sequence ID" value="MBP1838334.1"/>
    <property type="molecule type" value="Genomic_DNA"/>
</dbReference>
<dbReference type="Pfam" id="PF19573">
    <property type="entry name" value="DUF6089"/>
    <property type="match status" value="1"/>
</dbReference>
<keyword evidence="6" id="KW-1185">Reference proteome</keyword>
<feature type="domain" description="DUF6089" evidence="2">
    <location>
        <begin position="4"/>
        <end position="200"/>
    </location>
</feature>
<comment type="caution">
    <text evidence="3">The sequence shown here is derived from an EMBL/GenBank/DDBJ whole genome shotgun (WGS) entry which is preliminary data.</text>
</comment>
<evidence type="ECO:0000256" key="1">
    <source>
        <dbReference type="SAM" id="SignalP"/>
    </source>
</evidence>
<accession>A0A9X0YJM3</accession>
<sequence>MKYILVLVISLFCLQSSYSQIHEFGIFLGGSNLIGDYGEPSFVNPNQVAFGGIYKWNKSSRHSWRVSGVITELELNIPDRKDSKTVGELSAGLEFNFFDFDLHHSGAQGTPYIYTGLSVLNHTNSDLKKKWALALPMVLGYKFRLNRSFNIGAEVGARYAFADDIDTSEDIGNTYNNDWYVFTGLTLTYTFGRNPCYCTN</sequence>
<evidence type="ECO:0000313" key="6">
    <source>
        <dbReference type="Proteomes" id="UP001231587"/>
    </source>
</evidence>
<dbReference type="AlphaFoldDB" id="A0A9X0YJM3"/>
<evidence type="ECO:0000313" key="5">
    <source>
        <dbReference type="Proteomes" id="UP001138672"/>
    </source>
</evidence>
<dbReference type="RefSeq" id="WP_057777979.1">
    <property type="nucleotide sequence ID" value="NZ_JAGGJQ010000001.1"/>
</dbReference>
<dbReference type="Proteomes" id="UP001231587">
    <property type="component" value="Unassembled WGS sequence"/>
</dbReference>
<keyword evidence="1" id="KW-0732">Signal</keyword>
<feature type="chain" id="PRO_5040837372" description="DUF6089 domain-containing protein" evidence="1">
    <location>
        <begin position="22"/>
        <end position="200"/>
    </location>
</feature>
<evidence type="ECO:0000313" key="3">
    <source>
        <dbReference type="EMBL" id="MBP1838334.1"/>
    </source>
</evidence>
<reference evidence="3" key="1">
    <citation type="submission" date="2021-03" db="EMBL/GenBank/DDBJ databases">
        <title>Genomic Encyclopedia of Type Strains, Phase IV (KMG-IV): sequencing the most valuable type-strain genomes for metagenomic binning, comparative biology and taxonomic classification.</title>
        <authorList>
            <person name="Goeker M."/>
        </authorList>
    </citation>
    <scope>NUCLEOTIDE SEQUENCE</scope>
    <source>
        <strain evidence="3">DSM 15523</strain>
        <strain evidence="4 6">DSM 16476</strain>
    </source>
</reference>
<dbReference type="EMBL" id="JAUSUU010000002">
    <property type="protein sequence ID" value="MDQ0334469.1"/>
    <property type="molecule type" value="Genomic_DNA"/>
</dbReference>
<dbReference type="Proteomes" id="UP001138672">
    <property type="component" value="Unassembled WGS sequence"/>
</dbReference>
<protein>
    <recommendedName>
        <fullName evidence="2">DUF6089 domain-containing protein</fullName>
    </recommendedName>
</protein>